<feature type="region of interest" description="Disordered" evidence="1">
    <location>
        <begin position="1"/>
        <end position="43"/>
    </location>
</feature>
<evidence type="ECO:0000256" key="1">
    <source>
        <dbReference type="SAM" id="MobiDB-lite"/>
    </source>
</evidence>
<feature type="compositionally biased region" description="Basic residues" evidence="1">
    <location>
        <begin position="19"/>
        <end position="32"/>
    </location>
</feature>
<protein>
    <submittedName>
        <fullName evidence="2">Uncharacterized protein</fullName>
    </submittedName>
</protein>
<evidence type="ECO:0000313" key="3">
    <source>
        <dbReference type="Proteomes" id="UP001066276"/>
    </source>
</evidence>
<evidence type="ECO:0000313" key="2">
    <source>
        <dbReference type="EMBL" id="KAJ1085129.1"/>
    </source>
</evidence>
<dbReference type="AlphaFoldDB" id="A0AAV7L4D1"/>
<organism evidence="2 3">
    <name type="scientific">Pleurodeles waltl</name>
    <name type="common">Iberian ribbed newt</name>
    <dbReference type="NCBI Taxonomy" id="8319"/>
    <lineage>
        <taxon>Eukaryota</taxon>
        <taxon>Metazoa</taxon>
        <taxon>Chordata</taxon>
        <taxon>Craniata</taxon>
        <taxon>Vertebrata</taxon>
        <taxon>Euteleostomi</taxon>
        <taxon>Amphibia</taxon>
        <taxon>Batrachia</taxon>
        <taxon>Caudata</taxon>
        <taxon>Salamandroidea</taxon>
        <taxon>Salamandridae</taxon>
        <taxon>Pleurodelinae</taxon>
        <taxon>Pleurodeles</taxon>
    </lineage>
</organism>
<comment type="caution">
    <text evidence="2">The sequence shown here is derived from an EMBL/GenBank/DDBJ whole genome shotgun (WGS) entry which is preliminary data.</text>
</comment>
<sequence>MAKDNSGAQLGQALQQDRRRVRRKRNRSHPRTRPTPAQKELDRQAALEAAASLQQAASADEVSGVKVYMVLLGKMWKPSDVTVER</sequence>
<name>A0AAV7L4D1_PLEWA</name>
<keyword evidence="3" id="KW-1185">Reference proteome</keyword>
<dbReference type="Proteomes" id="UP001066276">
    <property type="component" value="Chromosome 12"/>
</dbReference>
<dbReference type="EMBL" id="JANPWB010000016">
    <property type="protein sequence ID" value="KAJ1085129.1"/>
    <property type="molecule type" value="Genomic_DNA"/>
</dbReference>
<gene>
    <name evidence="2" type="ORF">NDU88_005262</name>
</gene>
<feature type="compositionally biased region" description="Polar residues" evidence="1">
    <location>
        <begin position="1"/>
        <end position="15"/>
    </location>
</feature>
<accession>A0AAV7L4D1</accession>
<proteinExistence type="predicted"/>
<reference evidence="2" key="1">
    <citation type="journal article" date="2022" name="bioRxiv">
        <title>Sequencing and chromosome-scale assembly of the giantPleurodeles waltlgenome.</title>
        <authorList>
            <person name="Brown T."/>
            <person name="Elewa A."/>
            <person name="Iarovenko S."/>
            <person name="Subramanian E."/>
            <person name="Araus A.J."/>
            <person name="Petzold A."/>
            <person name="Susuki M."/>
            <person name="Suzuki K.-i.T."/>
            <person name="Hayashi T."/>
            <person name="Toyoda A."/>
            <person name="Oliveira C."/>
            <person name="Osipova E."/>
            <person name="Leigh N.D."/>
            <person name="Simon A."/>
            <person name="Yun M.H."/>
        </authorList>
    </citation>
    <scope>NUCLEOTIDE SEQUENCE</scope>
    <source>
        <strain evidence="2">20211129_DDA</strain>
        <tissue evidence="2">Liver</tissue>
    </source>
</reference>